<evidence type="ECO:0000313" key="6">
    <source>
        <dbReference type="Proteomes" id="UP000663829"/>
    </source>
</evidence>
<organism evidence="3 6">
    <name type="scientific">Didymodactylos carnosus</name>
    <dbReference type="NCBI Taxonomy" id="1234261"/>
    <lineage>
        <taxon>Eukaryota</taxon>
        <taxon>Metazoa</taxon>
        <taxon>Spiralia</taxon>
        <taxon>Gnathifera</taxon>
        <taxon>Rotifera</taxon>
        <taxon>Eurotatoria</taxon>
        <taxon>Bdelloidea</taxon>
        <taxon>Philodinida</taxon>
        <taxon>Philodinidae</taxon>
        <taxon>Didymodactylos</taxon>
    </lineage>
</organism>
<protein>
    <submittedName>
        <fullName evidence="3">Uncharacterized protein</fullName>
    </submittedName>
</protein>
<dbReference type="OrthoDB" id="10361697at2759"/>
<accession>A0A814JHE8</accession>
<dbReference type="AlphaFoldDB" id="A0A814JHE8"/>
<evidence type="ECO:0000313" key="5">
    <source>
        <dbReference type="EMBL" id="CAF3808536.1"/>
    </source>
</evidence>
<dbReference type="EMBL" id="CAJOBC010003962">
    <property type="protein sequence ID" value="CAF3808536.1"/>
    <property type="molecule type" value="Genomic_DNA"/>
</dbReference>
<dbReference type="EMBL" id="CAJOBA010000667">
    <property type="protein sequence ID" value="CAF3548550.1"/>
    <property type="molecule type" value="Genomic_DNA"/>
</dbReference>
<dbReference type="EMBL" id="CAJNOQ010003962">
    <property type="protein sequence ID" value="CAF1038082.1"/>
    <property type="molecule type" value="Genomic_DNA"/>
</dbReference>
<name>A0A814JHE8_9BILA</name>
<feature type="region of interest" description="Disordered" evidence="1">
    <location>
        <begin position="20"/>
        <end position="48"/>
    </location>
</feature>
<evidence type="ECO:0000313" key="3">
    <source>
        <dbReference type="EMBL" id="CAF1038082.1"/>
    </source>
</evidence>
<evidence type="ECO:0000256" key="1">
    <source>
        <dbReference type="SAM" id="MobiDB-lite"/>
    </source>
</evidence>
<evidence type="ECO:0000313" key="4">
    <source>
        <dbReference type="EMBL" id="CAF3548550.1"/>
    </source>
</evidence>
<proteinExistence type="predicted"/>
<sequence>MPAALDVTLDNEVASTLAAATSGTAPGDPNINPHTGKPHRNPRYPTPPPHGLGLLPPPKFVHSGTVRNLTNQSVHCTVHYCGHYIEDTQHLETVEGDLEAKVGKLHFYEKKFRHRPETTHDNRKRIYKLTVKRSDGITMELNEPFENIDRPKAVWEFWVKDKKILSIDPREDQDLKEEKQKA</sequence>
<evidence type="ECO:0000313" key="2">
    <source>
        <dbReference type="EMBL" id="CAF0768053.1"/>
    </source>
</evidence>
<dbReference type="EMBL" id="CAJNOK010000667">
    <property type="protein sequence ID" value="CAF0768053.1"/>
    <property type="molecule type" value="Genomic_DNA"/>
</dbReference>
<dbReference type="Proteomes" id="UP000681722">
    <property type="component" value="Unassembled WGS sequence"/>
</dbReference>
<dbReference type="Proteomes" id="UP000663829">
    <property type="component" value="Unassembled WGS sequence"/>
</dbReference>
<keyword evidence="6" id="KW-1185">Reference proteome</keyword>
<gene>
    <name evidence="3" type="ORF">GPM918_LOCUS15632</name>
    <name evidence="2" type="ORF">OVA965_LOCUS2928</name>
    <name evidence="5" type="ORF">SRO942_LOCUS15632</name>
    <name evidence="4" type="ORF">TMI583_LOCUS2927</name>
</gene>
<dbReference type="Proteomes" id="UP000682733">
    <property type="component" value="Unassembled WGS sequence"/>
</dbReference>
<reference evidence="3" key="1">
    <citation type="submission" date="2021-02" db="EMBL/GenBank/DDBJ databases">
        <authorList>
            <person name="Nowell W R."/>
        </authorList>
    </citation>
    <scope>NUCLEOTIDE SEQUENCE</scope>
</reference>
<dbReference type="Proteomes" id="UP000677228">
    <property type="component" value="Unassembled WGS sequence"/>
</dbReference>
<comment type="caution">
    <text evidence="3">The sequence shown here is derived from an EMBL/GenBank/DDBJ whole genome shotgun (WGS) entry which is preliminary data.</text>
</comment>